<protein>
    <submittedName>
        <fullName evidence="1">Uncharacterized protein</fullName>
    </submittedName>
</protein>
<gene>
    <name evidence="1" type="ORF">LTR24_007758</name>
</gene>
<organism evidence="1 2">
    <name type="scientific">Lithohypha guttulata</name>
    <dbReference type="NCBI Taxonomy" id="1690604"/>
    <lineage>
        <taxon>Eukaryota</taxon>
        <taxon>Fungi</taxon>
        <taxon>Dikarya</taxon>
        <taxon>Ascomycota</taxon>
        <taxon>Pezizomycotina</taxon>
        <taxon>Eurotiomycetes</taxon>
        <taxon>Chaetothyriomycetidae</taxon>
        <taxon>Chaetothyriales</taxon>
        <taxon>Trichomeriaceae</taxon>
        <taxon>Lithohypha</taxon>
    </lineage>
</organism>
<sequence length="208" mass="23329">MGIDAGFDMVPHLSKGAVDKQNWQSFMDVVKEIYQDDGHVDLKPNYIEFKIGEHPLLPVEGHKFLRFSSKISGTGGAEVEEYIKTVARVARAKFGSRVQFWHEGGDNYGFYNRKDVHESLRTYEQSDKPETPTSIAQHVSGNDPVSDLDLPLFEIQSLPGKGKGLVARINIANGQRILYQKPLLTTSNISSIHAMEDIIAKTQETRKD</sequence>
<name>A0ABR0K265_9EURO</name>
<dbReference type="Proteomes" id="UP001345013">
    <property type="component" value="Unassembled WGS sequence"/>
</dbReference>
<evidence type="ECO:0000313" key="1">
    <source>
        <dbReference type="EMBL" id="KAK5083334.1"/>
    </source>
</evidence>
<keyword evidence="2" id="KW-1185">Reference proteome</keyword>
<comment type="caution">
    <text evidence="1">The sequence shown here is derived from an EMBL/GenBank/DDBJ whole genome shotgun (WGS) entry which is preliminary data.</text>
</comment>
<proteinExistence type="predicted"/>
<reference evidence="1 2" key="1">
    <citation type="submission" date="2023-08" db="EMBL/GenBank/DDBJ databases">
        <title>Black Yeasts Isolated from many extreme environments.</title>
        <authorList>
            <person name="Coleine C."/>
            <person name="Stajich J.E."/>
            <person name="Selbmann L."/>
        </authorList>
    </citation>
    <scope>NUCLEOTIDE SEQUENCE [LARGE SCALE GENOMIC DNA]</scope>
    <source>
        <strain evidence="1 2">CCFEE 5885</strain>
    </source>
</reference>
<dbReference type="EMBL" id="JAVRRG010000121">
    <property type="protein sequence ID" value="KAK5083334.1"/>
    <property type="molecule type" value="Genomic_DNA"/>
</dbReference>
<evidence type="ECO:0000313" key="2">
    <source>
        <dbReference type="Proteomes" id="UP001345013"/>
    </source>
</evidence>
<accession>A0ABR0K265</accession>